<proteinExistence type="predicted"/>
<sequence>MAMKLEIRASGVKSWFQYRCERKLVYDSMPTDSKQGIPIERNLTAASWSDFGNEFENRVIESLKRRHPGQILGPAGGEDGVSDQLTLAFLGRTRTEGFIHQASLKETPRLRALLNLPPEVAIRPARPDLVEFSASDGRPTFSIIDVKATQVSTVFHKAQVAFYSLMLRCMLQERGLAGEMSLEGRIWHMPPAGQEEPWVEKPFPARGYEAFVIDFFRRTVPRLRERHVERERDDTFFHIYFKCEQCEYLPHCERSISDARPSEQWDTSAVPGLSHESKRAILNLGVRTVGQLASVRNLAANPGASTWALKARGQMLVARAQALRERAVYRLPDRHSWLMPPRVDVAIHLVADRDPVEGNLVALGCLIVRDGRTEPTVAIIRRGEDELPALREVLGRVIQVLTEVDDWNARHAEAQGLHSHLFLYEPSEGSDLQDALGRHLSDPAIRTGLLHLIRMFPPDEVRAVEPEYRGIHHLPATALRSVLEQLYALPVKVAYELAGVTSALEEATPPLATPYRPAPGFQRRFSSRLSVDVVRALRQGERDARDVRKDVEARLAAMDSLMRWILRENEAAGEPFLRLRKKPFRFQAQFDPLAATDLEVLMAHEMLENRAALLGTLTELARPADERRDRFRCLANLQLLGTYPDGGFYRMRFFVPPESRQAELSSSSMGLILTDDDPDLRLDPQRWREVSVRISSDLESGQHMEVRIGRKQHDAPGFEALRRRASTDGWFLDAIHVDYNTERAVRFLRSLADARP</sequence>
<dbReference type="AlphaFoldDB" id="A0A3A8Q3P9"/>
<dbReference type="Pfam" id="PF12705">
    <property type="entry name" value="PDDEXK_1"/>
    <property type="match status" value="1"/>
</dbReference>
<dbReference type="InterPro" id="IPR038726">
    <property type="entry name" value="PDDEXK_AddAB-type"/>
</dbReference>
<keyword evidence="3" id="KW-1185">Reference proteome</keyword>
<dbReference type="OrthoDB" id="8309684at2"/>
<dbReference type="Proteomes" id="UP000267003">
    <property type="component" value="Unassembled WGS sequence"/>
</dbReference>
<feature type="domain" description="PD-(D/E)XK endonuclease-like" evidence="1">
    <location>
        <begin position="125"/>
        <end position="252"/>
    </location>
</feature>
<gene>
    <name evidence="2" type="ORF">D7W81_22780</name>
</gene>
<dbReference type="EMBL" id="RAWK01000139">
    <property type="protein sequence ID" value="RKH62081.1"/>
    <property type="molecule type" value="Genomic_DNA"/>
</dbReference>
<evidence type="ECO:0000259" key="1">
    <source>
        <dbReference type="Pfam" id="PF12705"/>
    </source>
</evidence>
<dbReference type="RefSeq" id="WP_120557505.1">
    <property type="nucleotide sequence ID" value="NZ_RAWK01000139.1"/>
</dbReference>
<protein>
    <recommendedName>
        <fullName evidence="1">PD-(D/E)XK endonuclease-like domain-containing protein</fullName>
    </recommendedName>
</protein>
<accession>A0A3A8Q3P9</accession>
<organism evidence="2 3">
    <name type="scientific">Corallococcus aberystwythensis</name>
    <dbReference type="NCBI Taxonomy" id="2316722"/>
    <lineage>
        <taxon>Bacteria</taxon>
        <taxon>Pseudomonadati</taxon>
        <taxon>Myxococcota</taxon>
        <taxon>Myxococcia</taxon>
        <taxon>Myxococcales</taxon>
        <taxon>Cystobacterineae</taxon>
        <taxon>Myxococcaceae</taxon>
        <taxon>Corallococcus</taxon>
    </lineage>
</organism>
<comment type="caution">
    <text evidence="2">The sequence shown here is derived from an EMBL/GenBank/DDBJ whole genome shotgun (WGS) entry which is preliminary data.</text>
</comment>
<evidence type="ECO:0000313" key="2">
    <source>
        <dbReference type="EMBL" id="RKH62081.1"/>
    </source>
</evidence>
<name>A0A3A8Q3P9_9BACT</name>
<reference evidence="3" key="1">
    <citation type="submission" date="2018-09" db="EMBL/GenBank/DDBJ databases">
        <authorList>
            <person name="Livingstone P.G."/>
            <person name="Whitworth D.E."/>
        </authorList>
    </citation>
    <scope>NUCLEOTIDE SEQUENCE [LARGE SCALE GENOMIC DNA]</scope>
    <source>
        <strain evidence="3">AB050A</strain>
    </source>
</reference>
<evidence type="ECO:0000313" key="3">
    <source>
        <dbReference type="Proteomes" id="UP000267003"/>
    </source>
</evidence>